<evidence type="ECO:0000256" key="19">
    <source>
        <dbReference type="SAM" id="MobiDB-lite"/>
    </source>
</evidence>
<reference evidence="23 24" key="1">
    <citation type="submission" date="2019-07" db="EMBL/GenBank/DDBJ databases">
        <title>Finished genome of Venturia effusa.</title>
        <authorList>
            <person name="Young C.A."/>
            <person name="Cox M.P."/>
            <person name="Ganley A.R.D."/>
            <person name="David W.J."/>
        </authorList>
    </citation>
    <scope>NUCLEOTIDE SEQUENCE [LARGE SCALE GENOMIC DNA]</scope>
    <source>
        <strain evidence="24">albino</strain>
    </source>
</reference>
<evidence type="ECO:0000256" key="1">
    <source>
        <dbReference type="ARBA" id="ARBA00004128"/>
    </source>
</evidence>
<dbReference type="NCBIfam" id="TIGR01517">
    <property type="entry name" value="ATPase-IIB_Ca"/>
    <property type="match status" value="1"/>
</dbReference>
<dbReference type="SUPFAM" id="SSF81665">
    <property type="entry name" value="Calcium ATPase, transmembrane domain M"/>
    <property type="match status" value="1"/>
</dbReference>
<keyword evidence="7 18" id="KW-0547">Nucleotide-binding</keyword>
<feature type="region of interest" description="Disordered" evidence="19">
    <location>
        <begin position="1214"/>
        <end position="1239"/>
    </location>
</feature>
<accession>A0A517LCS6</accession>
<organism evidence="23 24">
    <name type="scientific">Venturia effusa</name>
    <dbReference type="NCBI Taxonomy" id="50376"/>
    <lineage>
        <taxon>Eukaryota</taxon>
        <taxon>Fungi</taxon>
        <taxon>Dikarya</taxon>
        <taxon>Ascomycota</taxon>
        <taxon>Pezizomycotina</taxon>
        <taxon>Dothideomycetes</taxon>
        <taxon>Pleosporomycetidae</taxon>
        <taxon>Venturiales</taxon>
        <taxon>Venturiaceae</taxon>
        <taxon>Venturia</taxon>
    </lineage>
</organism>
<dbReference type="InterPro" id="IPR006068">
    <property type="entry name" value="ATPase_P-typ_cation-transptr_C"/>
</dbReference>
<keyword evidence="14 18" id="KW-0472">Membrane</keyword>
<dbReference type="EMBL" id="CP042193">
    <property type="protein sequence ID" value="QDS73441.1"/>
    <property type="molecule type" value="Genomic_DNA"/>
</dbReference>
<dbReference type="FunFam" id="3.40.50.1000:FF:000001">
    <property type="entry name" value="Phospholipid-transporting ATPase IC"/>
    <property type="match status" value="1"/>
</dbReference>
<keyword evidence="13 18" id="KW-0406">Ion transport</keyword>
<dbReference type="AlphaFoldDB" id="A0A517LCS6"/>
<evidence type="ECO:0000259" key="22">
    <source>
        <dbReference type="Pfam" id="PF00690"/>
    </source>
</evidence>
<dbReference type="Gene3D" id="1.20.1110.10">
    <property type="entry name" value="Calcium-transporting ATPase, transmembrane domain"/>
    <property type="match status" value="1"/>
</dbReference>
<dbReference type="FunFam" id="2.70.150.10:FF:000028">
    <property type="entry name" value="Calcium-transporting ATPase"/>
    <property type="match status" value="1"/>
</dbReference>
<dbReference type="InterPro" id="IPR023214">
    <property type="entry name" value="HAD_sf"/>
</dbReference>
<evidence type="ECO:0000256" key="5">
    <source>
        <dbReference type="ARBA" id="ARBA00022692"/>
    </source>
</evidence>
<evidence type="ECO:0000256" key="9">
    <source>
        <dbReference type="ARBA" id="ARBA00022840"/>
    </source>
</evidence>
<feature type="transmembrane region" description="Helical" evidence="18">
    <location>
        <begin position="478"/>
        <end position="505"/>
    </location>
</feature>
<dbReference type="GO" id="GO:0005388">
    <property type="term" value="F:P-type calcium transporter activity"/>
    <property type="evidence" value="ECO:0007669"/>
    <property type="project" value="UniProtKB-EC"/>
</dbReference>
<comment type="caution">
    <text evidence="18">Lacks conserved residue(s) required for the propagation of feature annotation.</text>
</comment>
<keyword evidence="24" id="KW-1185">Reference proteome</keyword>
<keyword evidence="9 18" id="KW-0067">ATP-binding</keyword>
<dbReference type="NCBIfam" id="TIGR01494">
    <property type="entry name" value="ATPase_P-type"/>
    <property type="match status" value="2"/>
</dbReference>
<evidence type="ECO:0000256" key="10">
    <source>
        <dbReference type="ARBA" id="ARBA00022842"/>
    </source>
</evidence>
<keyword evidence="10" id="KW-0460">Magnesium</keyword>
<comment type="catalytic activity">
    <reaction evidence="16 18">
        <text>Ca(2+)(in) + ATP + H2O = Ca(2+)(out) + ADP + phosphate + H(+)</text>
        <dbReference type="Rhea" id="RHEA:18105"/>
        <dbReference type="ChEBI" id="CHEBI:15377"/>
        <dbReference type="ChEBI" id="CHEBI:15378"/>
        <dbReference type="ChEBI" id="CHEBI:29108"/>
        <dbReference type="ChEBI" id="CHEBI:30616"/>
        <dbReference type="ChEBI" id="CHEBI:43474"/>
        <dbReference type="ChEBI" id="CHEBI:456216"/>
        <dbReference type="EC" id="7.2.2.10"/>
    </reaction>
</comment>
<feature type="compositionally biased region" description="Polar residues" evidence="19">
    <location>
        <begin position="19"/>
        <end position="43"/>
    </location>
</feature>
<dbReference type="InterPro" id="IPR001757">
    <property type="entry name" value="P_typ_ATPase"/>
</dbReference>
<keyword evidence="4 18" id="KW-0109">Calcium transport</keyword>
<dbReference type="PROSITE" id="PS00154">
    <property type="entry name" value="ATPASE_E1_E2"/>
    <property type="match status" value="1"/>
</dbReference>
<dbReference type="InterPro" id="IPR036412">
    <property type="entry name" value="HAD-like_sf"/>
</dbReference>
<evidence type="ECO:0000259" key="20">
    <source>
        <dbReference type="Pfam" id="PF00122"/>
    </source>
</evidence>
<dbReference type="GO" id="GO:0005886">
    <property type="term" value="C:plasma membrane"/>
    <property type="evidence" value="ECO:0007669"/>
    <property type="project" value="TreeGrafter"/>
</dbReference>
<dbReference type="EC" id="7.2.2.10" evidence="18"/>
<dbReference type="InterPro" id="IPR023299">
    <property type="entry name" value="ATPase_P-typ_cyto_dom_N"/>
</dbReference>
<dbReference type="CDD" id="cd02081">
    <property type="entry name" value="P-type_ATPase_Ca_PMCA-like"/>
    <property type="match status" value="1"/>
</dbReference>
<feature type="transmembrane region" description="Helical" evidence="18">
    <location>
        <begin position="943"/>
        <end position="965"/>
    </location>
</feature>
<dbReference type="STRING" id="50376.A0A517LCS6"/>
<feature type="transmembrane region" description="Helical" evidence="18">
    <location>
        <begin position="233"/>
        <end position="250"/>
    </location>
</feature>
<gene>
    <name evidence="23" type="ORF">FKW77_008678</name>
</gene>
<dbReference type="InterPro" id="IPR059000">
    <property type="entry name" value="ATPase_P-type_domA"/>
</dbReference>
<feature type="region of interest" description="Disordered" evidence="19">
    <location>
        <begin position="1"/>
        <end position="95"/>
    </location>
</feature>
<comment type="function">
    <text evidence="17">This magnesium-dependent enzyme catalyzes the hydrolysis of ATP coupled with the transport of calcium. Transports the calcium to the vacuole and participates in the control of the cytosolic free calcium.</text>
</comment>
<feature type="transmembrane region" description="Helical" evidence="18">
    <location>
        <begin position="1092"/>
        <end position="1114"/>
    </location>
</feature>
<feature type="domain" description="Cation-transporting P-type ATPase N-terminal" evidence="22">
    <location>
        <begin position="200"/>
        <end position="244"/>
    </location>
</feature>
<protein>
    <recommendedName>
        <fullName evidence="18">Calcium-transporting ATPase</fullName>
        <ecNumber evidence="18">7.2.2.10</ecNumber>
    </recommendedName>
</protein>
<feature type="transmembrane region" description="Helical" evidence="18">
    <location>
        <begin position="1061"/>
        <end position="1086"/>
    </location>
</feature>
<keyword evidence="6" id="KW-0479">Metal-binding</keyword>
<dbReference type="Gene3D" id="3.40.50.1000">
    <property type="entry name" value="HAD superfamily/HAD-like"/>
    <property type="match status" value="1"/>
</dbReference>
<evidence type="ECO:0000256" key="6">
    <source>
        <dbReference type="ARBA" id="ARBA00022723"/>
    </source>
</evidence>
<dbReference type="GO" id="GO:0005524">
    <property type="term" value="F:ATP binding"/>
    <property type="evidence" value="ECO:0007669"/>
    <property type="project" value="UniProtKB-KW"/>
</dbReference>
<keyword evidence="12 18" id="KW-1133">Transmembrane helix</keyword>
<feature type="transmembrane region" description="Helical" evidence="18">
    <location>
        <begin position="916"/>
        <end position="937"/>
    </location>
</feature>
<dbReference type="InterPro" id="IPR044492">
    <property type="entry name" value="P_typ_ATPase_HD_dom"/>
</dbReference>
<evidence type="ECO:0000256" key="15">
    <source>
        <dbReference type="ARBA" id="ARBA00038148"/>
    </source>
</evidence>
<dbReference type="GO" id="GO:0046872">
    <property type="term" value="F:metal ion binding"/>
    <property type="evidence" value="ECO:0007669"/>
    <property type="project" value="UniProtKB-KW"/>
</dbReference>
<dbReference type="GO" id="GO:0006874">
    <property type="term" value="P:intracellular calcium ion homeostasis"/>
    <property type="evidence" value="ECO:0007669"/>
    <property type="project" value="TreeGrafter"/>
</dbReference>
<dbReference type="PANTHER" id="PTHR24093">
    <property type="entry name" value="CATION TRANSPORTING ATPASE"/>
    <property type="match status" value="1"/>
</dbReference>
<dbReference type="Gene3D" id="2.70.150.10">
    <property type="entry name" value="Calcium-transporting ATPase, cytoplasmic transduction domain A"/>
    <property type="match status" value="1"/>
</dbReference>
<feature type="transmembrane region" description="Helical" evidence="18">
    <location>
        <begin position="270"/>
        <end position="288"/>
    </location>
</feature>
<evidence type="ECO:0000256" key="16">
    <source>
        <dbReference type="ARBA" id="ARBA00048694"/>
    </source>
</evidence>
<keyword evidence="8 18" id="KW-0106">Calcium</keyword>
<keyword evidence="5 18" id="KW-0812">Transmembrane</keyword>
<dbReference type="GO" id="GO:0005774">
    <property type="term" value="C:vacuolar membrane"/>
    <property type="evidence" value="ECO:0007669"/>
    <property type="project" value="UniProtKB-SubCell"/>
</dbReference>
<dbReference type="SUPFAM" id="SSF56784">
    <property type="entry name" value="HAD-like"/>
    <property type="match status" value="1"/>
</dbReference>
<name>A0A517LCS6_9PEZI</name>
<dbReference type="Gene3D" id="3.40.1110.10">
    <property type="entry name" value="Calcium-transporting ATPase, cytoplasmic domain N"/>
    <property type="match status" value="1"/>
</dbReference>
<dbReference type="SFLD" id="SFLDF00027">
    <property type="entry name" value="p-type_atpase"/>
    <property type="match status" value="1"/>
</dbReference>
<dbReference type="Pfam" id="PF13246">
    <property type="entry name" value="Cation_ATPase"/>
    <property type="match status" value="1"/>
</dbReference>
<feature type="transmembrane region" description="Helical" evidence="18">
    <location>
        <begin position="437"/>
        <end position="458"/>
    </location>
</feature>
<feature type="domain" description="Cation-transporting P-type ATPase C-terminal" evidence="21">
    <location>
        <begin position="945"/>
        <end position="1114"/>
    </location>
</feature>
<dbReference type="Pfam" id="PF00122">
    <property type="entry name" value="E1-E2_ATPase"/>
    <property type="match status" value="1"/>
</dbReference>
<feature type="transmembrane region" description="Helical" evidence="18">
    <location>
        <begin position="986"/>
        <end position="1011"/>
    </location>
</feature>
<evidence type="ECO:0000256" key="17">
    <source>
        <dbReference type="ARBA" id="ARBA00059328"/>
    </source>
</evidence>
<evidence type="ECO:0000256" key="8">
    <source>
        <dbReference type="ARBA" id="ARBA00022837"/>
    </source>
</evidence>
<dbReference type="Pfam" id="PF00689">
    <property type="entry name" value="Cation_ATPase_C"/>
    <property type="match status" value="1"/>
</dbReference>
<evidence type="ECO:0000259" key="21">
    <source>
        <dbReference type="Pfam" id="PF00689"/>
    </source>
</evidence>
<dbReference type="FunFam" id="3.40.1110.10:FF:000031">
    <property type="entry name" value="Calcium-transporting ATPase"/>
    <property type="match status" value="1"/>
</dbReference>
<dbReference type="InterPro" id="IPR004014">
    <property type="entry name" value="ATPase_P-typ_cation-transptr_N"/>
</dbReference>
<evidence type="ECO:0000313" key="23">
    <source>
        <dbReference type="EMBL" id="QDS73441.1"/>
    </source>
</evidence>
<dbReference type="Proteomes" id="UP000316270">
    <property type="component" value="Chromosome 9"/>
</dbReference>
<feature type="domain" description="P-type ATPase A" evidence="20">
    <location>
        <begin position="302"/>
        <end position="415"/>
    </location>
</feature>
<evidence type="ECO:0000256" key="18">
    <source>
        <dbReference type="RuleBase" id="RU361146"/>
    </source>
</evidence>
<evidence type="ECO:0000256" key="12">
    <source>
        <dbReference type="ARBA" id="ARBA00022989"/>
    </source>
</evidence>
<evidence type="ECO:0000256" key="3">
    <source>
        <dbReference type="ARBA" id="ARBA00022554"/>
    </source>
</evidence>
<evidence type="ECO:0000313" key="24">
    <source>
        <dbReference type="Proteomes" id="UP000316270"/>
    </source>
</evidence>
<dbReference type="SUPFAM" id="SSF81653">
    <property type="entry name" value="Calcium ATPase, transduction domain A"/>
    <property type="match status" value="1"/>
</dbReference>
<keyword evidence="3" id="KW-0926">Vacuole</keyword>
<dbReference type="Pfam" id="PF00690">
    <property type="entry name" value="Cation_ATPase_N"/>
    <property type="match status" value="1"/>
</dbReference>
<evidence type="ECO:0000256" key="7">
    <source>
        <dbReference type="ARBA" id="ARBA00022741"/>
    </source>
</evidence>
<dbReference type="GO" id="GO:0016887">
    <property type="term" value="F:ATP hydrolysis activity"/>
    <property type="evidence" value="ECO:0007669"/>
    <property type="project" value="InterPro"/>
</dbReference>
<dbReference type="InterPro" id="IPR018303">
    <property type="entry name" value="ATPase_P-typ_P_site"/>
</dbReference>
<sequence>MVDRETAAPSKRPRAPTITVDTSAVSDQNATELNSPTASSGDPNSLAVPAARKRGDSVDSDGSSATATSATYVEDHPSIRSSFTSSMDEDPLAPIPGQEAAWTVEGENPFAFSPGQLSKLMDPKNLPALSAVGGLKGLERGLRTSITSGLSVDEEKLTGHVTFEEAQAAGTQSPGGIRKDISAPPASDDAAEHILNSDKKYVDRQRVFADNRLPEKSSKTLLQLAWIALQDKVLILLSIAAVVSLALGLYQTFGTQHTNGEAKVEWVEGVAIIVAIVIVVAVGAINDWQKERQFVKLNRKKEDRMVKVVRSGKTMKVSIYDVYVGDVMVLEQGDVLAVDGIFIDGHNVTCDESSATGESDLMKKMPALDVMRAISEGKPTKKLDPFILSGAKVSEGVGTFLVTAVGVNSSYGKTLMALREENEVTPLQYKLNVLAGYIAKLGSAAGLLLFVVVFIEFLARLPKNQSSPQGKAQQFLNILITAITIIVVAVPEGLPLAVTLALAFATKRMTKDNNLVRHLQSCETMGNATVICSDKTGTLTQNLMSVVAGAIGPGAVRFGDKDNQTSGKLVSSVDLAGSLHTDLRELLKQSIAMNTTAYEGEENGKAAFIGSKTETALLDWAQKSLGLGTLSVERANYTLQQLFPFDSGRKCMGAVIKLSDGHYRMLVKGAPEIMLKQCLKIVDDPVEKLSSVDLDEEQRDVLRSTISHYASLSLRTIALAYRDFQSWPPARAASEENPSDADFTKVNNEMVWIGVVGIQDPVRDGVPQAVKDCQRASVRVKMVTGDNVETARAIAKECGILTEGGLVMEGPEFRKLSQFEMEHKVMDLQVLARSSPEDKRILVKCLIGLDQVVAVTGDGTNDAPALKAANVGFSMGITGTEVAKEASDIILMDDNFSSIVKALGWGRTINDAVKKFLQFQITVNITAVVLTFVSAVADSEGRGVLNAVQLLWVNLIMDTFAALALATDPPSGSLLDRKPEPKNHALINMTMWKMIIGQSLFQLVVTFLLYFGGPGWFRYPGRQQSTLVFNVFVWMQIFNAINSRKIDNTKNIFEGFWRNYLFMGIMLIMIGGQTLIVFVGGAAFQVESLNGAQWGISVGLGILSIPIGFVIRLIPDSLVLKVYESVVPKALRERKPKINEPDSEHGLGATLLDIRDDLAFLKRVRGGRINALKQTIRHPRIMIQRSRSNSRVSNSPMHSALAIPGLLASTIGGLPGDKQAGGENLKPQTTLSPGDAVRR</sequence>
<comment type="subcellular location">
    <subcellularLocation>
        <location evidence="18">Membrane</location>
        <topology evidence="18">Multi-pass membrane protein</topology>
    </subcellularLocation>
    <subcellularLocation>
        <location evidence="1">Vacuole membrane</location>
        <topology evidence="1">Multi-pass membrane protein</topology>
    </subcellularLocation>
</comment>
<dbReference type="FunFam" id="3.40.50.1000:FF:000018">
    <property type="entry name" value="Calcium-transporting ATPase"/>
    <property type="match status" value="1"/>
</dbReference>
<comment type="similarity">
    <text evidence="15 18">Belongs to the cation transport ATPase (P-type) (TC 3.A.3) family.</text>
</comment>
<keyword evidence="2 18" id="KW-0813">Transport</keyword>
<evidence type="ECO:0000256" key="4">
    <source>
        <dbReference type="ARBA" id="ARBA00022568"/>
    </source>
</evidence>
<dbReference type="PRINTS" id="PR00119">
    <property type="entry name" value="CATATPASE"/>
</dbReference>
<proteinExistence type="inferred from homology"/>
<dbReference type="FunFam" id="1.20.1110.10:FF:000039">
    <property type="entry name" value="Calcium-transporting ATPase"/>
    <property type="match status" value="1"/>
</dbReference>
<feature type="region of interest" description="Disordered" evidence="19">
    <location>
        <begin position="167"/>
        <end position="188"/>
    </location>
</feature>
<dbReference type="InterPro" id="IPR006408">
    <property type="entry name" value="P-type_ATPase_IIB"/>
</dbReference>
<feature type="compositionally biased region" description="Low complexity" evidence="19">
    <location>
        <begin position="60"/>
        <end position="71"/>
    </location>
</feature>
<dbReference type="PANTHER" id="PTHR24093:SF369">
    <property type="entry name" value="CALCIUM-TRANSPORTING ATPASE"/>
    <property type="match status" value="1"/>
</dbReference>
<evidence type="ECO:0000256" key="2">
    <source>
        <dbReference type="ARBA" id="ARBA00022448"/>
    </source>
</evidence>
<dbReference type="PRINTS" id="PR00120">
    <property type="entry name" value="HATPASE"/>
</dbReference>
<dbReference type="OrthoDB" id="3352408at2759"/>
<dbReference type="FunFam" id="1.20.1110.10:FF:000002">
    <property type="entry name" value="Calcium-transporting ATPase"/>
    <property type="match status" value="1"/>
</dbReference>
<evidence type="ECO:0000256" key="14">
    <source>
        <dbReference type="ARBA" id="ARBA00023136"/>
    </source>
</evidence>
<dbReference type="SFLD" id="SFLDS00003">
    <property type="entry name" value="Haloacid_Dehalogenase"/>
    <property type="match status" value="1"/>
</dbReference>
<evidence type="ECO:0000256" key="13">
    <source>
        <dbReference type="ARBA" id="ARBA00023065"/>
    </source>
</evidence>
<comment type="function">
    <text evidence="18">Catalyzes the hydrolysis of ATP coupled with the transport of calcium.</text>
</comment>
<dbReference type="SUPFAM" id="SSF81660">
    <property type="entry name" value="Metal cation-transporting ATPase, ATP-binding domain N"/>
    <property type="match status" value="1"/>
</dbReference>
<keyword evidence="11" id="KW-1278">Translocase</keyword>
<dbReference type="SFLD" id="SFLDG00002">
    <property type="entry name" value="C1.7:_P-type_atpase_like"/>
    <property type="match status" value="1"/>
</dbReference>
<evidence type="ECO:0000256" key="11">
    <source>
        <dbReference type="ARBA" id="ARBA00022967"/>
    </source>
</evidence>
<dbReference type="InterPro" id="IPR008250">
    <property type="entry name" value="ATPase_P-typ_transduc_dom_A_sf"/>
</dbReference>
<dbReference type="InterPro" id="IPR023298">
    <property type="entry name" value="ATPase_P-typ_TM_dom_sf"/>
</dbReference>